<evidence type="ECO:0000313" key="4">
    <source>
        <dbReference type="Proteomes" id="UP001054945"/>
    </source>
</evidence>
<keyword evidence="1" id="KW-1133">Transmembrane helix</keyword>
<feature type="transmembrane region" description="Helical" evidence="1">
    <location>
        <begin position="163"/>
        <end position="182"/>
    </location>
</feature>
<accession>A0AAV4Y1Y0</accession>
<keyword evidence="1" id="KW-0472">Membrane</keyword>
<feature type="chain" id="PRO_5043988647" evidence="2">
    <location>
        <begin position="22"/>
        <end position="191"/>
    </location>
</feature>
<keyword evidence="2" id="KW-0732">Signal</keyword>
<dbReference type="Proteomes" id="UP001054945">
    <property type="component" value="Unassembled WGS sequence"/>
</dbReference>
<evidence type="ECO:0000256" key="1">
    <source>
        <dbReference type="SAM" id="Phobius"/>
    </source>
</evidence>
<feature type="signal peptide" evidence="2">
    <location>
        <begin position="1"/>
        <end position="21"/>
    </location>
</feature>
<reference evidence="3 4" key="1">
    <citation type="submission" date="2021-06" db="EMBL/GenBank/DDBJ databases">
        <title>Caerostris extrusa draft genome.</title>
        <authorList>
            <person name="Kono N."/>
            <person name="Arakawa K."/>
        </authorList>
    </citation>
    <scope>NUCLEOTIDE SEQUENCE [LARGE SCALE GENOMIC DNA]</scope>
</reference>
<dbReference type="EMBL" id="BPLR01001249">
    <property type="protein sequence ID" value="GIZ01073.1"/>
    <property type="molecule type" value="Genomic_DNA"/>
</dbReference>
<comment type="caution">
    <text evidence="3">The sequence shown here is derived from an EMBL/GenBank/DDBJ whole genome shotgun (WGS) entry which is preliminary data.</text>
</comment>
<sequence length="191" mass="21528">MHTPVLVAILSLLAVSKVKESLSIPTVFRENDDSLLLMDYDSSGDGNESTSGWNDSSIATPKAIIIKTFDNPKWEAITLKRLITSNGKQLSLKRLITPNGKQLPLKRFDNLKWEAITLNRRKGEYTSSSCGFFFELALQENFSFVNSSNQNYDDGKNRNRYRIGHIVGLFLPIGILLLLAIAHRACKRRKV</sequence>
<protein>
    <submittedName>
        <fullName evidence="3">Uncharacterized protein</fullName>
    </submittedName>
</protein>
<gene>
    <name evidence="3" type="ORF">CEXT_271201</name>
</gene>
<keyword evidence="1" id="KW-0812">Transmembrane</keyword>
<name>A0AAV4Y1Y0_CAEEX</name>
<evidence type="ECO:0000256" key="2">
    <source>
        <dbReference type="SAM" id="SignalP"/>
    </source>
</evidence>
<keyword evidence="4" id="KW-1185">Reference proteome</keyword>
<proteinExistence type="predicted"/>
<organism evidence="3 4">
    <name type="scientific">Caerostris extrusa</name>
    <name type="common">Bark spider</name>
    <name type="synonym">Caerostris bankana</name>
    <dbReference type="NCBI Taxonomy" id="172846"/>
    <lineage>
        <taxon>Eukaryota</taxon>
        <taxon>Metazoa</taxon>
        <taxon>Ecdysozoa</taxon>
        <taxon>Arthropoda</taxon>
        <taxon>Chelicerata</taxon>
        <taxon>Arachnida</taxon>
        <taxon>Araneae</taxon>
        <taxon>Araneomorphae</taxon>
        <taxon>Entelegynae</taxon>
        <taxon>Araneoidea</taxon>
        <taxon>Araneidae</taxon>
        <taxon>Caerostris</taxon>
    </lineage>
</organism>
<dbReference type="AlphaFoldDB" id="A0AAV4Y1Y0"/>
<evidence type="ECO:0000313" key="3">
    <source>
        <dbReference type="EMBL" id="GIZ01073.1"/>
    </source>
</evidence>